<dbReference type="PANTHER" id="PTHR33445:SF1">
    <property type="entry name" value="ATP SYNTHASE SUBUNIT B"/>
    <property type="match status" value="1"/>
</dbReference>
<dbReference type="CDD" id="cd06503">
    <property type="entry name" value="ATP-synt_Fo_b"/>
    <property type="match status" value="1"/>
</dbReference>
<evidence type="ECO:0000256" key="1">
    <source>
        <dbReference type="ARBA" id="ARBA00004377"/>
    </source>
</evidence>
<keyword evidence="9 15" id="KW-0406">Ion transport</keyword>
<keyword evidence="17" id="KW-0175">Coiled coil</keyword>
<evidence type="ECO:0000313" key="19">
    <source>
        <dbReference type="Proteomes" id="UP000633219"/>
    </source>
</evidence>
<organism evidence="18 19">
    <name type="scientific">Rhizobium setariae</name>
    <dbReference type="NCBI Taxonomy" id="2801340"/>
    <lineage>
        <taxon>Bacteria</taxon>
        <taxon>Pseudomonadati</taxon>
        <taxon>Pseudomonadota</taxon>
        <taxon>Alphaproteobacteria</taxon>
        <taxon>Hyphomicrobiales</taxon>
        <taxon>Rhizobiaceae</taxon>
        <taxon>Rhizobium/Agrobacterium group</taxon>
        <taxon>Rhizobium</taxon>
    </lineage>
</organism>
<dbReference type="Pfam" id="PF00430">
    <property type="entry name" value="ATP-synt_B"/>
    <property type="match status" value="1"/>
</dbReference>
<evidence type="ECO:0000256" key="2">
    <source>
        <dbReference type="ARBA" id="ARBA00005513"/>
    </source>
</evidence>
<dbReference type="InterPro" id="IPR002146">
    <property type="entry name" value="ATP_synth_b/b'su_bac/chlpt"/>
</dbReference>
<evidence type="ECO:0000256" key="8">
    <source>
        <dbReference type="ARBA" id="ARBA00022989"/>
    </source>
</evidence>
<accession>A0A936YID5</accession>
<evidence type="ECO:0000256" key="9">
    <source>
        <dbReference type="ARBA" id="ARBA00023065"/>
    </source>
</evidence>
<dbReference type="InterPro" id="IPR050059">
    <property type="entry name" value="ATP_synthase_B_chain"/>
</dbReference>
<evidence type="ECO:0000256" key="16">
    <source>
        <dbReference type="RuleBase" id="RU003848"/>
    </source>
</evidence>
<gene>
    <name evidence="15" type="primary">atpF</name>
    <name evidence="18" type="ORF">JJB09_01790</name>
</gene>
<evidence type="ECO:0000256" key="15">
    <source>
        <dbReference type="HAMAP-Rule" id="MF_01398"/>
    </source>
</evidence>
<evidence type="ECO:0000313" key="18">
    <source>
        <dbReference type="EMBL" id="MBL0370750.1"/>
    </source>
</evidence>
<keyword evidence="4 15" id="KW-1003">Cell membrane</keyword>
<dbReference type="GO" id="GO:0045259">
    <property type="term" value="C:proton-transporting ATP synthase complex"/>
    <property type="evidence" value="ECO:0007669"/>
    <property type="project" value="UniProtKB-KW"/>
</dbReference>
<protein>
    <recommendedName>
        <fullName evidence="15">ATP synthase subunit b</fullName>
    </recommendedName>
    <alternativeName>
        <fullName evidence="15">ATP synthase F(0) sector subunit b</fullName>
    </alternativeName>
    <alternativeName>
        <fullName evidence="15">ATPase subunit I</fullName>
    </alternativeName>
    <alternativeName>
        <fullName evidence="15">F-type ATPase subunit b</fullName>
        <shortName evidence="15">F-ATPase subunit b</shortName>
    </alternativeName>
</protein>
<keyword evidence="7 15" id="KW-0375">Hydrogen ion transport</keyword>
<keyword evidence="10 15" id="KW-0472">Membrane</keyword>
<keyword evidence="6 15" id="KW-0812">Transmembrane</keyword>
<evidence type="ECO:0000256" key="7">
    <source>
        <dbReference type="ARBA" id="ARBA00022781"/>
    </source>
</evidence>
<reference evidence="18" key="1">
    <citation type="submission" date="2021-01" db="EMBL/GenBank/DDBJ databases">
        <title>Rhizobium sp. strain KVB221 16S ribosomal RNA gene Genome sequencing and assembly.</title>
        <authorList>
            <person name="Kang M."/>
        </authorList>
    </citation>
    <scope>NUCLEOTIDE SEQUENCE</scope>
    <source>
        <strain evidence="18">KVB221</strain>
    </source>
</reference>
<comment type="caution">
    <text evidence="18">The sequence shown here is derived from an EMBL/GenBank/DDBJ whole genome shotgun (WGS) entry which is preliminary data.</text>
</comment>
<feature type="coiled-coil region" evidence="17">
    <location>
        <begin position="91"/>
        <end position="142"/>
    </location>
</feature>
<comment type="function">
    <text evidence="12 15">F(1)F(0) ATP synthase produces ATP from ADP in the presence of a proton or sodium gradient. F-type ATPases consist of two structural domains, F(1) containing the extramembraneous catalytic core and F(0) containing the membrane proton channel, linked together by a central stalk and a peripheral stalk. During catalysis, ATP synthesis in the catalytic domain of F(1) is coupled via a rotary mechanism of the central stalk subunits to proton translocation.</text>
</comment>
<keyword evidence="5 15" id="KW-0138">CF(0)</keyword>
<comment type="subunit">
    <text evidence="14 15">F-type ATPases have 2 components, F(1) - the catalytic core - and F(0) - the membrane proton channel. F(1) has five subunits: alpha(3), beta(3), gamma(1), delta(1), epsilon(1). F(0) has three main subunits: a(1), b(2) and c(10-14). The alpha and beta chains form an alternating ring which encloses part of the gamma chain. F(1) is attached to F(0) by a central stalk formed by the gamma and epsilon chains, while a peripheral stalk is formed by the delta and b chains.</text>
</comment>
<dbReference type="Proteomes" id="UP000633219">
    <property type="component" value="Unassembled WGS sequence"/>
</dbReference>
<dbReference type="HAMAP" id="MF_01398">
    <property type="entry name" value="ATP_synth_b_bprime"/>
    <property type="match status" value="1"/>
</dbReference>
<proteinExistence type="inferred from homology"/>
<dbReference type="GO" id="GO:0005886">
    <property type="term" value="C:plasma membrane"/>
    <property type="evidence" value="ECO:0007669"/>
    <property type="project" value="UniProtKB-SubCell"/>
</dbReference>
<dbReference type="GO" id="GO:0046933">
    <property type="term" value="F:proton-transporting ATP synthase activity, rotational mechanism"/>
    <property type="evidence" value="ECO:0007669"/>
    <property type="project" value="UniProtKB-UniRule"/>
</dbReference>
<keyword evidence="11 15" id="KW-0066">ATP synthesis</keyword>
<keyword evidence="3 15" id="KW-0813">Transport</keyword>
<sequence length="201" mass="21137">MFVTTAYVLSATAVEGQAAAQAVEGQVHTEVGANPQVEHDTFPPFDPAHFPSQLLWLAITFGAFYFLVSKLITPQIGGIIAKREGRIASDLAEAKRMKDEADASIAKYEQELSEARIKGQGIAAEARDAVKAKADAERAQLEAGLAKKIADAEQSIAAIKTKALAEVETVAEDTASEIVEQLTGVTVTKAAAASAVKASKV</sequence>
<evidence type="ECO:0000256" key="14">
    <source>
        <dbReference type="ARBA" id="ARBA00025830"/>
    </source>
</evidence>
<keyword evidence="19" id="KW-1185">Reference proteome</keyword>
<dbReference type="AlphaFoldDB" id="A0A936YID5"/>
<evidence type="ECO:0000256" key="13">
    <source>
        <dbReference type="ARBA" id="ARBA00025614"/>
    </source>
</evidence>
<evidence type="ECO:0000256" key="6">
    <source>
        <dbReference type="ARBA" id="ARBA00022692"/>
    </source>
</evidence>
<keyword evidence="8 15" id="KW-1133">Transmembrane helix</keyword>
<comment type="function">
    <text evidence="13">Component of the F(0) channel, it forms part of the peripheral stalk, linking F(1) to F(0). The b'-subunit is a diverged and duplicated form of b found in plants and photosynthetic bacteria.</text>
</comment>
<evidence type="ECO:0000256" key="5">
    <source>
        <dbReference type="ARBA" id="ARBA00022547"/>
    </source>
</evidence>
<feature type="transmembrane region" description="Helical" evidence="15">
    <location>
        <begin position="54"/>
        <end position="73"/>
    </location>
</feature>
<dbReference type="PANTHER" id="PTHR33445">
    <property type="entry name" value="ATP SYNTHASE SUBUNIT B', CHLOROPLASTIC"/>
    <property type="match status" value="1"/>
</dbReference>
<evidence type="ECO:0000256" key="10">
    <source>
        <dbReference type="ARBA" id="ARBA00023136"/>
    </source>
</evidence>
<name>A0A936YID5_9HYPH</name>
<dbReference type="RefSeq" id="WP_201652174.1">
    <property type="nucleotide sequence ID" value="NZ_JAEQNC010000001.1"/>
</dbReference>
<dbReference type="NCBIfam" id="NF006612">
    <property type="entry name" value="PRK09174.1"/>
    <property type="match status" value="1"/>
</dbReference>
<evidence type="ECO:0000256" key="3">
    <source>
        <dbReference type="ARBA" id="ARBA00022448"/>
    </source>
</evidence>
<evidence type="ECO:0000256" key="17">
    <source>
        <dbReference type="SAM" id="Coils"/>
    </source>
</evidence>
<evidence type="ECO:0000256" key="12">
    <source>
        <dbReference type="ARBA" id="ARBA00025198"/>
    </source>
</evidence>
<evidence type="ECO:0000256" key="11">
    <source>
        <dbReference type="ARBA" id="ARBA00023310"/>
    </source>
</evidence>
<dbReference type="GO" id="GO:0046961">
    <property type="term" value="F:proton-transporting ATPase activity, rotational mechanism"/>
    <property type="evidence" value="ECO:0007669"/>
    <property type="project" value="TreeGrafter"/>
</dbReference>
<comment type="subcellular location">
    <subcellularLocation>
        <location evidence="1">Cell inner membrane</location>
        <topology evidence="1">Single-pass membrane protein</topology>
    </subcellularLocation>
    <subcellularLocation>
        <location evidence="15">Cell membrane</location>
        <topology evidence="15">Single-pass membrane protein</topology>
    </subcellularLocation>
</comment>
<evidence type="ECO:0000256" key="4">
    <source>
        <dbReference type="ARBA" id="ARBA00022475"/>
    </source>
</evidence>
<comment type="similarity">
    <text evidence="2 15 16">Belongs to the ATPase B chain family.</text>
</comment>
<dbReference type="EMBL" id="JAEQNC010000001">
    <property type="protein sequence ID" value="MBL0370750.1"/>
    <property type="molecule type" value="Genomic_DNA"/>
</dbReference>